<dbReference type="SUPFAM" id="SSF75625">
    <property type="entry name" value="YebC-like"/>
    <property type="match status" value="1"/>
</dbReference>
<dbReference type="NCBIfam" id="TIGR01033">
    <property type="entry name" value="YebC/PmpR family DNA-binding transcriptional regulator"/>
    <property type="match status" value="1"/>
</dbReference>
<accession>A0ABZ0QT41</accession>
<keyword evidence="3 6" id="KW-0805">Transcription regulation</keyword>
<keyword evidence="4 6" id="KW-0238">DNA-binding</keyword>
<dbReference type="PANTHER" id="PTHR12532:SF6">
    <property type="entry name" value="TRANSCRIPTIONAL REGULATORY PROTEIN YEBC-RELATED"/>
    <property type="match status" value="1"/>
</dbReference>
<dbReference type="Gene3D" id="3.30.70.980">
    <property type="match status" value="2"/>
</dbReference>
<dbReference type="InterPro" id="IPR049083">
    <property type="entry name" value="TACO1_YebC_N"/>
</dbReference>
<dbReference type="GO" id="GO:0003677">
    <property type="term" value="F:DNA binding"/>
    <property type="evidence" value="ECO:0007669"/>
    <property type="project" value="UniProtKB-KW"/>
</dbReference>
<dbReference type="InterPro" id="IPR029072">
    <property type="entry name" value="YebC-like"/>
</dbReference>
<dbReference type="HAMAP" id="MF_00693">
    <property type="entry name" value="Transcrip_reg_TACO1"/>
    <property type="match status" value="1"/>
</dbReference>
<dbReference type="InterPro" id="IPR026564">
    <property type="entry name" value="Transcrip_reg_TACO1-like_dom3"/>
</dbReference>
<sequence>MAGHSKWANRKHRKARQDAKKGKIFSKLSREIITAVRQGGGDPDANPRLRLALERARQFSMPAENIERAIKRGLGQSEADAYEELIYEGYGPGGVALMLEILTDNRNRSASEIRHIFAKHGGNLGESGCVAWMFDRKGVITVPTQGAPGEDDLLLLAVEAGAEDLKQDDGFYTIYTDPDDLHRVREALEKAGVPIEDAALRMVPKTEVKVEGKEAEQLLRLLDALEDHDDVQEIYGNFELPDEMLVES</sequence>
<evidence type="ECO:0000256" key="1">
    <source>
        <dbReference type="ARBA" id="ARBA00008724"/>
    </source>
</evidence>
<dbReference type="Proteomes" id="UP001304683">
    <property type="component" value="Chromosome"/>
</dbReference>
<dbReference type="InterPro" id="IPR048300">
    <property type="entry name" value="TACO1_YebC-like_2nd/3rd_dom"/>
</dbReference>
<evidence type="ECO:0000256" key="3">
    <source>
        <dbReference type="ARBA" id="ARBA00023015"/>
    </source>
</evidence>
<evidence type="ECO:0000256" key="4">
    <source>
        <dbReference type="ARBA" id="ARBA00023125"/>
    </source>
</evidence>
<dbReference type="EMBL" id="CP132508">
    <property type="protein sequence ID" value="WPD19852.1"/>
    <property type="molecule type" value="Genomic_DNA"/>
</dbReference>
<dbReference type="PANTHER" id="PTHR12532">
    <property type="entry name" value="TRANSLATIONAL ACTIVATOR OF CYTOCHROME C OXIDASE 1"/>
    <property type="match status" value="1"/>
</dbReference>
<protein>
    <recommendedName>
        <fullName evidence="6">Probable transcriptional regulatory protein Q5761_04150</fullName>
    </recommendedName>
</protein>
<feature type="domain" description="TACO1/YebC-like N-terminal" evidence="9">
    <location>
        <begin position="5"/>
        <end position="75"/>
    </location>
</feature>
<dbReference type="InterPro" id="IPR002876">
    <property type="entry name" value="Transcrip_reg_TACO1-like"/>
</dbReference>
<name>A0ABZ0QT41_9FIRM</name>
<organism evidence="10 11">
    <name type="scientific">Thermaerobacter composti</name>
    <dbReference type="NCBI Taxonomy" id="554949"/>
    <lineage>
        <taxon>Bacteria</taxon>
        <taxon>Bacillati</taxon>
        <taxon>Bacillota</taxon>
        <taxon>Clostridia</taxon>
        <taxon>Eubacteriales</taxon>
        <taxon>Clostridiales Family XVII. Incertae Sedis</taxon>
        <taxon>Thermaerobacter</taxon>
    </lineage>
</organism>
<proteinExistence type="inferred from homology"/>
<comment type="subcellular location">
    <subcellularLocation>
        <location evidence="6">Cytoplasm</location>
    </subcellularLocation>
</comment>
<feature type="region of interest" description="Disordered" evidence="7">
    <location>
        <begin position="1"/>
        <end position="21"/>
    </location>
</feature>
<dbReference type="Pfam" id="PF01709">
    <property type="entry name" value="Transcrip_reg"/>
    <property type="match status" value="1"/>
</dbReference>
<dbReference type="Gene3D" id="1.10.10.200">
    <property type="match status" value="1"/>
</dbReference>
<feature type="domain" description="TACO1/YebC-like second and third" evidence="8">
    <location>
        <begin position="82"/>
        <end position="238"/>
    </location>
</feature>
<gene>
    <name evidence="10" type="ORF">Q5761_04150</name>
</gene>
<evidence type="ECO:0000313" key="10">
    <source>
        <dbReference type="EMBL" id="WPD19852.1"/>
    </source>
</evidence>
<evidence type="ECO:0000256" key="5">
    <source>
        <dbReference type="ARBA" id="ARBA00023163"/>
    </source>
</evidence>
<evidence type="ECO:0000256" key="6">
    <source>
        <dbReference type="HAMAP-Rule" id="MF_00693"/>
    </source>
</evidence>
<evidence type="ECO:0000259" key="8">
    <source>
        <dbReference type="Pfam" id="PF01709"/>
    </source>
</evidence>
<keyword evidence="2 6" id="KW-0963">Cytoplasm</keyword>
<dbReference type="InterPro" id="IPR017856">
    <property type="entry name" value="Integrase-like_N"/>
</dbReference>
<evidence type="ECO:0000313" key="11">
    <source>
        <dbReference type="Proteomes" id="UP001304683"/>
    </source>
</evidence>
<keyword evidence="11" id="KW-1185">Reference proteome</keyword>
<comment type="similarity">
    <text evidence="1 6">Belongs to the TACO1 family.</text>
</comment>
<evidence type="ECO:0000256" key="7">
    <source>
        <dbReference type="SAM" id="MobiDB-lite"/>
    </source>
</evidence>
<dbReference type="NCBIfam" id="NF001030">
    <property type="entry name" value="PRK00110.1"/>
    <property type="match status" value="1"/>
</dbReference>
<keyword evidence="5 6" id="KW-0804">Transcription</keyword>
<dbReference type="NCBIfam" id="NF009044">
    <property type="entry name" value="PRK12378.1"/>
    <property type="match status" value="1"/>
</dbReference>
<evidence type="ECO:0000256" key="2">
    <source>
        <dbReference type="ARBA" id="ARBA00022490"/>
    </source>
</evidence>
<reference evidence="10 11" key="1">
    <citation type="submission" date="2023-08" db="EMBL/GenBank/DDBJ databases">
        <title>Genome sequence of Thermaerobacter compostii strain Ins1, a spore-forming filamentous bacterium isolated from a deep geothermal reservoir.</title>
        <authorList>
            <person name="Bregnard D."/>
            <person name="Gonzalez D."/>
            <person name="Junier P."/>
        </authorList>
    </citation>
    <scope>NUCLEOTIDE SEQUENCE [LARGE SCALE GENOMIC DNA]</scope>
    <source>
        <strain evidence="10 11">Ins1</strain>
    </source>
</reference>
<dbReference type="RefSeq" id="WP_135225210.1">
    <property type="nucleotide sequence ID" value="NZ_CP132508.1"/>
</dbReference>
<evidence type="ECO:0000259" key="9">
    <source>
        <dbReference type="Pfam" id="PF20772"/>
    </source>
</evidence>
<dbReference type="Pfam" id="PF20772">
    <property type="entry name" value="TACO1_YebC_N"/>
    <property type="match status" value="1"/>
</dbReference>